<protein>
    <submittedName>
        <fullName evidence="1">Uncharacterized protein</fullName>
    </submittedName>
</protein>
<sequence>MFATYMSKNICGKQLGSTEYDTCYKELNHGGNCYKTFGLEAEAWMQELLRQCDCQVAKATIHEDHKLKIDFWVYSADLRCNGESANKDFLPIQFTIDKNAACGLKGRDALRQGVVILFIESDDLLEWKTMSDVTLKEVVKLRIYRNFCDSVKRIEEYFERTYIKIAQPMTMLRRFEPEPIRIESQS</sequence>
<evidence type="ECO:0000313" key="1">
    <source>
        <dbReference type="EMBL" id="OGY58886.1"/>
    </source>
</evidence>
<dbReference type="AlphaFoldDB" id="A0A1G1Z4F3"/>
<gene>
    <name evidence="1" type="ORF">A3E61_01720</name>
</gene>
<name>A0A1G1Z4F3_9BACT</name>
<evidence type="ECO:0000313" key="2">
    <source>
        <dbReference type="Proteomes" id="UP000178259"/>
    </source>
</evidence>
<comment type="caution">
    <text evidence="1">The sequence shown here is derived from an EMBL/GenBank/DDBJ whole genome shotgun (WGS) entry which is preliminary data.</text>
</comment>
<organism evidence="1 2">
    <name type="scientific">Candidatus Colwellbacteria bacterium RIFCSPHIGHO2_12_FULL_43_12</name>
    <dbReference type="NCBI Taxonomy" id="1797688"/>
    <lineage>
        <taxon>Bacteria</taxon>
        <taxon>Candidatus Colwelliibacteriota</taxon>
    </lineage>
</organism>
<dbReference type="EMBL" id="MHIW01000014">
    <property type="protein sequence ID" value="OGY58886.1"/>
    <property type="molecule type" value="Genomic_DNA"/>
</dbReference>
<reference evidence="1 2" key="1">
    <citation type="journal article" date="2016" name="Nat. Commun.">
        <title>Thousands of microbial genomes shed light on interconnected biogeochemical processes in an aquifer system.</title>
        <authorList>
            <person name="Anantharaman K."/>
            <person name="Brown C.T."/>
            <person name="Hug L.A."/>
            <person name="Sharon I."/>
            <person name="Castelle C.J."/>
            <person name="Probst A.J."/>
            <person name="Thomas B.C."/>
            <person name="Singh A."/>
            <person name="Wilkins M.J."/>
            <person name="Karaoz U."/>
            <person name="Brodie E.L."/>
            <person name="Williams K.H."/>
            <person name="Hubbard S.S."/>
            <person name="Banfield J.F."/>
        </authorList>
    </citation>
    <scope>NUCLEOTIDE SEQUENCE [LARGE SCALE GENOMIC DNA]</scope>
</reference>
<accession>A0A1G1Z4F3</accession>
<proteinExistence type="predicted"/>
<dbReference type="Proteomes" id="UP000178259">
    <property type="component" value="Unassembled WGS sequence"/>
</dbReference>